<dbReference type="Gene3D" id="3.40.50.1820">
    <property type="entry name" value="alpha/beta hydrolase"/>
    <property type="match status" value="1"/>
</dbReference>
<dbReference type="Pfam" id="PF12697">
    <property type="entry name" value="Abhydrolase_6"/>
    <property type="match status" value="1"/>
</dbReference>
<keyword evidence="3" id="KW-1185">Reference proteome</keyword>
<dbReference type="GO" id="GO:0016020">
    <property type="term" value="C:membrane"/>
    <property type="evidence" value="ECO:0007669"/>
    <property type="project" value="TreeGrafter"/>
</dbReference>
<dbReference type="GO" id="GO:0047372">
    <property type="term" value="F:monoacylglycerol lipase activity"/>
    <property type="evidence" value="ECO:0007669"/>
    <property type="project" value="TreeGrafter"/>
</dbReference>
<reference evidence="2 3" key="1">
    <citation type="submission" date="2020-08" db="EMBL/GenBank/DDBJ databases">
        <title>Sequencing the genomes of 1000 actinobacteria strains.</title>
        <authorList>
            <person name="Klenk H.-P."/>
        </authorList>
    </citation>
    <scope>NUCLEOTIDE SEQUENCE [LARGE SCALE GENOMIC DNA]</scope>
    <source>
        <strain evidence="2 3">DSM 44230</strain>
    </source>
</reference>
<evidence type="ECO:0000259" key="1">
    <source>
        <dbReference type="Pfam" id="PF12697"/>
    </source>
</evidence>
<dbReference type="InterPro" id="IPR050266">
    <property type="entry name" value="AB_hydrolase_sf"/>
</dbReference>
<accession>A0A7W7CG69</accession>
<evidence type="ECO:0000313" key="3">
    <source>
        <dbReference type="Proteomes" id="UP000533598"/>
    </source>
</evidence>
<sequence>MTTDYVGRFPSEDARQEYIRIYDRLLAEHWPPLTVTTDVPTSFGTTRVHRSGQECGVPLVLLPGSSGAPLMFRGLVHQLSAAHPVFAVEAIGEPGHHHHDKPVRDGRDLAAWLVEVLDGLGVARASLVGSSYGAWTAIHTAVHAPARVASISLLDPPGFEQVGVRFISWAMACSAFFGAPREMREWAARSLTNAALTEDWLMPLAPAMFAFRRVLPNPPVFSDEELLALSVPSLFLLGERSQMHDSALARQRLERMSSVTRVEVLPGTGHSMSLDDPEAVLARVLEFVGSLVRA</sequence>
<protein>
    <submittedName>
        <fullName evidence="2">Pimeloyl-ACP methyl ester carboxylesterase</fullName>
    </submittedName>
</protein>
<dbReference type="RefSeq" id="WP_185005013.1">
    <property type="nucleotide sequence ID" value="NZ_BAAAUI010000025.1"/>
</dbReference>
<dbReference type="EMBL" id="JACHMH010000001">
    <property type="protein sequence ID" value="MBB4679246.1"/>
    <property type="molecule type" value="Genomic_DNA"/>
</dbReference>
<dbReference type="GO" id="GO:0046464">
    <property type="term" value="P:acylglycerol catabolic process"/>
    <property type="evidence" value="ECO:0007669"/>
    <property type="project" value="TreeGrafter"/>
</dbReference>
<dbReference type="Proteomes" id="UP000533598">
    <property type="component" value="Unassembled WGS sequence"/>
</dbReference>
<proteinExistence type="predicted"/>
<comment type="caution">
    <text evidence="2">The sequence shown here is derived from an EMBL/GenBank/DDBJ whole genome shotgun (WGS) entry which is preliminary data.</text>
</comment>
<evidence type="ECO:0000313" key="2">
    <source>
        <dbReference type="EMBL" id="MBB4679246.1"/>
    </source>
</evidence>
<dbReference type="AlphaFoldDB" id="A0A7W7CG69"/>
<dbReference type="SUPFAM" id="SSF53474">
    <property type="entry name" value="alpha/beta-Hydrolases"/>
    <property type="match status" value="1"/>
</dbReference>
<organism evidence="2 3">
    <name type="scientific">Crossiella cryophila</name>
    <dbReference type="NCBI Taxonomy" id="43355"/>
    <lineage>
        <taxon>Bacteria</taxon>
        <taxon>Bacillati</taxon>
        <taxon>Actinomycetota</taxon>
        <taxon>Actinomycetes</taxon>
        <taxon>Pseudonocardiales</taxon>
        <taxon>Pseudonocardiaceae</taxon>
        <taxon>Crossiella</taxon>
    </lineage>
</organism>
<feature type="domain" description="AB hydrolase-1" evidence="1">
    <location>
        <begin position="59"/>
        <end position="282"/>
    </location>
</feature>
<name>A0A7W7CG69_9PSEU</name>
<dbReference type="PANTHER" id="PTHR43798:SF5">
    <property type="entry name" value="MONOACYLGLYCEROL LIPASE ABHD6"/>
    <property type="match status" value="1"/>
</dbReference>
<dbReference type="InterPro" id="IPR000073">
    <property type="entry name" value="AB_hydrolase_1"/>
</dbReference>
<dbReference type="InterPro" id="IPR029058">
    <property type="entry name" value="AB_hydrolase_fold"/>
</dbReference>
<gene>
    <name evidence="2" type="ORF">HNR67_005364</name>
</gene>
<dbReference type="PANTHER" id="PTHR43798">
    <property type="entry name" value="MONOACYLGLYCEROL LIPASE"/>
    <property type="match status" value="1"/>
</dbReference>